<dbReference type="AlphaFoldDB" id="A0A9N9E9Y3"/>
<feature type="non-terminal residue" evidence="2">
    <location>
        <position position="1"/>
    </location>
</feature>
<proteinExistence type="predicted"/>
<protein>
    <submittedName>
        <fullName evidence="2">12329_t:CDS:1</fullName>
    </submittedName>
</protein>
<evidence type="ECO:0000313" key="3">
    <source>
        <dbReference type="Proteomes" id="UP000789831"/>
    </source>
</evidence>
<gene>
    <name evidence="2" type="ORF">AGERDE_LOCUS12209</name>
</gene>
<evidence type="ECO:0000256" key="1">
    <source>
        <dbReference type="SAM" id="MobiDB-lite"/>
    </source>
</evidence>
<evidence type="ECO:0000313" key="2">
    <source>
        <dbReference type="EMBL" id="CAG8669922.1"/>
    </source>
</evidence>
<keyword evidence="3" id="KW-1185">Reference proteome</keyword>
<dbReference type="Proteomes" id="UP000789831">
    <property type="component" value="Unassembled WGS sequence"/>
</dbReference>
<organism evidence="2 3">
    <name type="scientific">Ambispora gerdemannii</name>
    <dbReference type="NCBI Taxonomy" id="144530"/>
    <lineage>
        <taxon>Eukaryota</taxon>
        <taxon>Fungi</taxon>
        <taxon>Fungi incertae sedis</taxon>
        <taxon>Mucoromycota</taxon>
        <taxon>Glomeromycotina</taxon>
        <taxon>Glomeromycetes</taxon>
        <taxon>Archaeosporales</taxon>
        <taxon>Ambisporaceae</taxon>
        <taxon>Ambispora</taxon>
    </lineage>
</organism>
<sequence length="80" mass="8842">EPYRGGQTAVKGAQEVFKGSPGKRSKTSQRRGALSSKEPPRHVEIMNATKLTPTETKYLRILGKKHILLPTKYKKPLVAG</sequence>
<accession>A0A9N9E9Y3</accession>
<reference evidence="2" key="1">
    <citation type="submission" date="2021-06" db="EMBL/GenBank/DDBJ databases">
        <authorList>
            <person name="Kallberg Y."/>
            <person name="Tangrot J."/>
            <person name="Rosling A."/>
        </authorList>
    </citation>
    <scope>NUCLEOTIDE SEQUENCE</scope>
    <source>
        <strain evidence="2">MT106</strain>
    </source>
</reference>
<name>A0A9N9E9Y3_9GLOM</name>
<feature type="region of interest" description="Disordered" evidence="1">
    <location>
        <begin position="1"/>
        <end position="40"/>
    </location>
</feature>
<comment type="caution">
    <text evidence="2">The sequence shown here is derived from an EMBL/GenBank/DDBJ whole genome shotgun (WGS) entry which is preliminary data.</text>
</comment>
<dbReference type="EMBL" id="CAJVPL010007505">
    <property type="protein sequence ID" value="CAG8669922.1"/>
    <property type="molecule type" value="Genomic_DNA"/>
</dbReference>